<sequence>MKASGEAWSNGPARIRGRLDAPDADHSSLVRALLDLAVLVRSQGLGTTGRLVERSTGCIQ</sequence>
<name>A0ABR9NRN0_9BACT</name>
<reference evidence="2 3" key="1">
    <citation type="submission" date="2020-10" db="EMBL/GenBank/DDBJ databases">
        <title>Investigation of anaerobic biodegradation of phenanthrene by a sulfate-dependent Geobacter anodireducens strain PheS2.</title>
        <authorList>
            <person name="Zhang Z."/>
        </authorList>
    </citation>
    <scope>NUCLEOTIDE SEQUENCE [LARGE SCALE GENOMIC DNA]</scope>
    <source>
        <strain evidence="2 3">PheS2</strain>
    </source>
</reference>
<proteinExistence type="predicted"/>
<evidence type="ECO:0000313" key="3">
    <source>
        <dbReference type="Proteomes" id="UP000618926"/>
    </source>
</evidence>
<evidence type="ECO:0000256" key="1">
    <source>
        <dbReference type="SAM" id="MobiDB-lite"/>
    </source>
</evidence>
<keyword evidence="3" id="KW-1185">Reference proteome</keyword>
<protein>
    <submittedName>
        <fullName evidence="2">Uncharacterized protein</fullName>
    </submittedName>
</protein>
<accession>A0ABR9NRN0</accession>
<evidence type="ECO:0000313" key="2">
    <source>
        <dbReference type="EMBL" id="MBE2886905.1"/>
    </source>
</evidence>
<comment type="caution">
    <text evidence="2">The sequence shown here is derived from an EMBL/GenBank/DDBJ whole genome shotgun (WGS) entry which is preliminary data.</text>
</comment>
<feature type="region of interest" description="Disordered" evidence="1">
    <location>
        <begin position="1"/>
        <end position="20"/>
    </location>
</feature>
<gene>
    <name evidence="2" type="ORF">IIE05_02850</name>
</gene>
<dbReference type="RefSeq" id="WP_152609750.1">
    <property type="nucleotide sequence ID" value="NZ_JADBFD010000003.1"/>
</dbReference>
<dbReference type="EMBL" id="JADBFD010000003">
    <property type="protein sequence ID" value="MBE2886905.1"/>
    <property type="molecule type" value="Genomic_DNA"/>
</dbReference>
<dbReference type="Proteomes" id="UP000618926">
    <property type="component" value="Unassembled WGS sequence"/>
</dbReference>
<organism evidence="2 3">
    <name type="scientific">Geobacter anodireducens</name>
    <dbReference type="NCBI Taxonomy" id="1340425"/>
    <lineage>
        <taxon>Bacteria</taxon>
        <taxon>Pseudomonadati</taxon>
        <taxon>Thermodesulfobacteriota</taxon>
        <taxon>Desulfuromonadia</taxon>
        <taxon>Geobacterales</taxon>
        <taxon>Geobacteraceae</taxon>
        <taxon>Geobacter</taxon>
    </lineage>
</organism>